<feature type="domain" description="Ig-like" evidence="4">
    <location>
        <begin position="106"/>
        <end position="196"/>
    </location>
</feature>
<keyword evidence="2" id="KW-1015">Disulfide bond</keyword>
<keyword evidence="6" id="KW-1185">Reference proteome</keyword>
<dbReference type="Gene3D" id="2.60.40.10">
    <property type="entry name" value="Immunoglobulins"/>
    <property type="match status" value="2"/>
</dbReference>
<dbReference type="GO" id="GO:0006955">
    <property type="term" value="P:immune response"/>
    <property type="evidence" value="ECO:0007669"/>
    <property type="project" value="TreeGrafter"/>
</dbReference>
<dbReference type="InterPro" id="IPR003598">
    <property type="entry name" value="Ig_sub2"/>
</dbReference>
<dbReference type="InterPro" id="IPR036179">
    <property type="entry name" value="Ig-like_dom_sf"/>
</dbReference>
<evidence type="ECO:0000256" key="3">
    <source>
        <dbReference type="SAM" id="Phobius"/>
    </source>
</evidence>
<dbReference type="Proteomes" id="UP000694523">
    <property type="component" value="Unplaced"/>
</dbReference>
<dbReference type="InterPro" id="IPR050488">
    <property type="entry name" value="Ig_Fc_receptor"/>
</dbReference>
<dbReference type="CDD" id="cd00096">
    <property type="entry name" value="Ig"/>
    <property type="match status" value="1"/>
</dbReference>
<organism evidence="5 6">
    <name type="scientific">Neogobius melanostomus</name>
    <name type="common">round goby</name>
    <dbReference type="NCBI Taxonomy" id="47308"/>
    <lineage>
        <taxon>Eukaryota</taxon>
        <taxon>Metazoa</taxon>
        <taxon>Chordata</taxon>
        <taxon>Craniata</taxon>
        <taxon>Vertebrata</taxon>
        <taxon>Euteleostomi</taxon>
        <taxon>Actinopterygii</taxon>
        <taxon>Neopterygii</taxon>
        <taxon>Teleostei</taxon>
        <taxon>Neoteleostei</taxon>
        <taxon>Acanthomorphata</taxon>
        <taxon>Gobiaria</taxon>
        <taxon>Gobiiformes</taxon>
        <taxon>Gobioidei</taxon>
        <taxon>Gobiidae</taxon>
        <taxon>Benthophilinae</taxon>
        <taxon>Neogobiini</taxon>
        <taxon>Neogobius</taxon>
    </lineage>
</organism>
<name>A0A8C6TBU0_9GOBI</name>
<evidence type="ECO:0000256" key="2">
    <source>
        <dbReference type="ARBA" id="ARBA00023157"/>
    </source>
</evidence>
<dbReference type="SMART" id="SM00409">
    <property type="entry name" value="IG"/>
    <property type="match status" value="2"/>
</dbReference>
<dbReference type="PROSITE" id="PS50835">
    <property type="entry name" value="IG_LIKE"/>
    <property type="match status" value="2"/>
</dbReference>
<keyword evidence="3" id="KW-0812">Transmembrane</keyword>
<proteinExistence type="predicted"/>
<feature type="transmembrane region" description="Helical" evidence="3">
    <location>
        <begin position="409"/>
        <end position="435"/>
    </location>
</feature>
<evidence type="ECO:0000259" key="4">
    <source>
        <dbReference type="PROSITE" id="PS50835"/>
    </source>
</evidence>
<dbReference type="GO" id="GO:0009897">
    <property type="term" value="C:external side of plasma membrane"/>
    <property type="evidence" value="ECO:0007669"/>
    <property type="project" value="TreeGrafter"/>
</dbReference>
<dbReference type="AlphaFoldDB" id="A0A8C6TBU0"/>
<dbReference type="GO" id="GO:0007166">
    <property type="term" value="P:cell surface receptor signaling pathway"/>
    <property type="evidence" value="ECO:0007669"/>
    <property type="project" value="TreeGrafter"/>
</dbReference>
<keyword evidence="3" id="KW-1133">Transmembrane helix</keyword>
<keyword evidence="3" id="KW-0472">Membrane</keyword>
<dbReference type="PANTHER" id="PTHR11481:SF60">
    <property type="entry name" value="IG-LIKE DOMAIN-CONTAINING PROTEIN"/>
    <property type="match status" value="1"/>
</dbReference>
<dbReference type="Ensembl" id="ENSNMLT00000019490.1">
    <property type="protein sequence ID" value="ENSNMLP00000017326.1"/>
    <property type="gene ID" value="ENSNMLG00000011464.1"/>
</dbReference>
<reference evidence="5" key="1">
    <citation type="submission" date="2025-08" db="UniProtKB">
        <authorList>
            <consortium name="Ensembl"/>
        </authorList>
    </citation>
    <scope>IDENTIFICATION</scope>
</reference>
<dbReference type="PANTHER" id="PTHR11481">
    <property type="entry name" value="IMMUNOGLOBULIN FC RECEPTOR"/>
    <property type="match status" value="1"/>
</dbReference>
<evidence type="ECO:0000256" key="1">
    <source>
        <dbReference type="ARBA" id="ARBA00022729"/>
    </source>
</evidence>
<accession>A0A8C6TBU0</accession>
<dbReference type="GO" id="GO:0004888">
    <property type="term" value="F:transmembrane signaling receptor activity"/>
    <property type="evidence" value="ECO:0007669"/>
    <property type="project" value="TreeGrafter"/>
</dbReference>
<reference evidence="5" key="2">
    <citation type="submission" date="2025-09" db="UniProtKB">
        <authorList>
            <consortium name="Ensembl"/>
        </authorList>
    </citation>
    <scope>IDENTIFICATION</scope>
</reference>
<dbReference type="InterPro" id="IPR007110">
    <property type="entry name" value="Ig-like_dom"/>
</dbReference>
<evidence type="ECO:0000313" key="6">
    <source>
        <dbReference type="Proteomes" id="UP000694523"/>
    </source>
</evidence>
<dbReference type="InterPro" id="IPR013783">
    <property type="entry name" value="Ig-like_fold"/>
</dbReference>
<dbReference type="SMART" id="SM00408">
    <property type="entry name" value="IGc2"/>
    <property type="match status" value="1"/>
</dbReference>
<dbReference type="InterPro" id="IPR003599">
    <property type="entry name" value="Ig_sub"/>
</dbReference>
<feature type="domain" description="Ig-like" evidence="4">
    <location>
        <begin position="304"/>
        <end position="392"/>
    </location>
</feature>
<protein>
    <submittedName>
        <fullName evidence="5">Si:dkey-93h22.7</fullName>
    </submittedName>
</protein>
<evidence type="ECO:0000313" key="5">
    <source>
        <dbReference type="Ensembl" id="ENSNMLP00000017326.1"/>
    </source>
</evidence>
<keyword evidence="1" id="KW-0732">Signal</keyword>
<dbReference type="Pfam" id="PF13927">
    <property type="entry name" value="Ig_3"/>
    <property type="match status" value="1"/>
</dbReference>
<sequence>SAFSLFPSGLSSCYEDNNPVLGRPQLFGPSEALVKKALDFYCELSVYPKNETILLQLFREGDRSKLLGVSTSLDGARGVFPILFKTFHDGNLECVASAQNNTSVEPSVSSVHRLRVIEVRVSSEKTEFFEGSTLELRCDLGEGTYATYKWFLDGKQISETRYRYFNESFLQVFRTSSKDSGSYMCMAQNSYNKTIFHSNSSVVNITVKDVVSTPSISFNVLKEDWNYSALLSCHSQRGTPPVTFTLYNRDELIGNTTEEDRSTTFTVPIELGKHMGWLQCRADNGDQTAYSHWMPLLVEPVQGPVTLHYDYDTGQNYAVVGVRFYCNASKGSHVKFEWFLNKTLLPDVPGSFYRVVDEAPARSILLFTVGRSSAGTYHCEASDEFDNTTAISSRRKYLDKEVLNRLPDVVVAVVFGCFSLMIIMVCVCCGISIVYSKISCFTSEMKKMTAAYEEDLASYLLSEVGSTQLHLLKYMYLSNFLK</sequence>
<dbReference type="SUPFAM" id="SSF48726">
    <property type="entry name" value="Immunoglobulin"/>
    <property type="match status" value="2"/>
</dbReference>